<dbReference type="InterPro" id="IPR011053">
    <property type="entry name" value="Single_hybrid_motif"/>
</dbReference>
<comment type="function">
    <text evidence="1 9">This protein is a component of the acetyl coenzyme A carboxylase complex; first, biotin carboxylase catalyzes the carboxylation of the carrier protein and then the transcarboxylase transfers the carboxyl group to form malonyl-CoA.</text>
</comment>
<dbReference type="GO" id="GO:0003989">
    <property type="term" value="F:acetyl-CoA carboxylase activity"/>
    <property type="evidence" value="ECO:0007669"/>
    <property type="project" value="InterPro"/>
</dbReference>
<proteinExistence type="predicted"/>
<keyword evidence="4 9" id="KW-0444">Lipid biosynthesis</keyword>
<reference evidence="11" key="1">
    <citation type="submission" date="2021-02" db="EMBL/GenBank/DDBJ databases">
        <title>Thiocyanate and organic carbon inputs drive convergent selection for specific autotrophic Afipia and Thiobacillus strains within complex microbiomes.</title>
        <authorList>
            <person name="Huddy R.J."/>
            <person name="Sachdeva R."/>
            <person name="Kadzinga F."/>
            <person name="Kantor R.S."/>
            <person name="Harrison S.T.L."/>
            <person name="Banfield J.F."/>
        </authorList>
    </citation>
    <scope>NUCLEOTIDE SEQUENCE</scope>
    <source>
        <strain evidence="11">SCN18_10_11_15_R4_P_38_20</strain>
    </source>
</reference>
<dbReference type="PRINTS" id="PR01071">
    <property type="entry name" value="ACOABIOTINCC"/>
</dbReference>
<accession>A0A8J7PJM6</accession>
<dbReference type="InterPro" id="IPR001249">
    <property type="entry name" value="AcCoA_biotinCC"/>
</dbReference>
<keyword evidence="5 9" id="KW-0276">Fatty acid metabolism</keyword>
<dbReference type="PROSITE" id="PS00188">
    <property type="entry name" value="BIOTIN"/>
    <property type="match status" value="1"/>
</dbReference>
<evidence type="ECO:0000313" key="11">
    <source>
        <dbReference type="EMBL" id="MBN9413445.1"/>
    </source>
</evidence>
<dbReference type="CDD" id="cd06850">
    <property type="entry name" value="biotinyl_domain"/>
    <property type="match status" value="1"/>
</dbReference>
<evidence type="ECO:0000256" key="6">
    <source>
        <dbReference type="ARBA" id="ARBA00023098"/>
    </source>
</evidence>
<dbReference type="InterPro" id="IPR050709">
    <property type="entry name" value="Biotin_Carboxyl_Carrier/Decarb"/>
</dbReference>
<dbReference type="Proteomes" id="UP000664414">
    <property type="component" value="Unassembled WGS sequence"/>
</dbReference>
<feature type="domain" description="Lipoyl-binding" evidence="10">
    <location>
        <begin position="78"/>
        <end position="154"/>
    </location>
</feature>
<evidence type="ECO:0000256" key="9">
    <source>
        <dbReference type="RuleBase" id="RU364072"/>
    </source>
</evidence>
<evidence type="ECO:0000313" key="12">
    <source>
        <dbReference type="Proteomes" id="UP000664414"/>
    </source>
</evidence>
<dbReference type="InterPro" id="IPR000089">
    <property type="entry name" value="Biotin_lipoyl"/>
</dbReference>
<keyword evidence="6 9" id="KW-0443">Lipid metabolism</keyword>
<evidence type="ECO:0000256" key="3">
    <source>
        <dbReference type="ARBA" id="ARBA00017562"/>
    </source>
</evidence>
<gene>
    <name evidence="11" type="primary">accB</name>
    <name evidence="11" type="ORF">J0H12_05940</name>
</gene>
<dbReference type="GO" id="GO:0006633">
    <property type="term" value="P:fatty acid biosynthetic process"/>
    <property type="evidence" value="ECO:0007669"/>
    <property type="project" value="UniProtKB-UniPathway"/>
</dbReference>
<dbReference type="PANTHER" id="PTHR45266:SF3">
    <property type="entry name" value="OXALOACETATE DECARBOXYLASE ALPHA CHAIN"/>
    <property type="match status" value="1"/>
</dbReference>
<dbReference type="InterPro" id="IPR001882">
    <property type="entry name" value="Biotin_BS"/>
</dbReference>
<evidence type="ECO:0000256" key="8">
    <source>
        <dbReference type="ARBA" id="ARBA00023267"/>
    </source>
</evidence>
<dbReference type="Gene3D" id="2.40.50.100">
    <property type="match status" value="1"/>
</dbReference>
<evidence type="ECO:0000256" key="4">
    <source>
        <dbReference type="ARBA" id="ARBA00022516"/>
    </source>
</evidence>
<evidence type="ECO:0000256" key="1">
    <source>
        <dbReference type="ARBA" id="ARBA00003761"/>
    </source>
</evidence>
<protein>
    <recommendedName>
        <fullName evidence="3 9">Biotin carboxyl carrier protein of acetyl-CoA carboxylase</fullName>
    </recommendedName>
</protein>
<keyword evidence="8 9" id="KW-0092">Biotin</keyword>
<dbReference type="Pfam" id="PF00364">
    <property type="entry name" value="Biotin_lipoyl"/>
    <property type="match status" value="1"/>
</dbReference>
<comment type="caution">
    <text evidence="11">The sequence shown here is derived from an EMBL/GenBank/DDBJ whole genome shotgun (WGS) entry which is preliminary data.</text>
</comment>
<dbReference type="NCBIfam" id="TIGR00531">
    <property type="entry name" value="BCCP"/>
    <property type="match status" value="1"/>
</dbReference>
<dbReference type="AlphaFoldDB" id="A0A8J7PJM6"/>
<dbReference type="PANTHER" id="PTHR45266">
    <property type="entry name" value="OXALOACETATE DECARBOXYLASE ALPHA CHAIN"/>
    <property type="match status" value="1"/>
</dbReference>
<name>A0A8J7PJM6_9PROT</name>
<dbReference type="EMBL" id="JAFKGL010000024">
    <property type="protein sequence ID" value="MBN9413445.1"/>
    <property type="molecule type" value="Genomic_DNA"/>
</dbReference>
<dbReference type="FunFam" id="2.40.50.100:FF:000003">
    <property type="entry name" value="Acetyl-CoA carboxylase biotin carboxyl carrier protein"/>
    <property type="match status" value="1"/>
</dbReference>
<dbReference type="SUPFAM" id="SSF51230">
    <property type="entry name" value="Single hybrid motif"/>
    <property type="match status" value="1"/>
</dbReference>
<organism evidence="11 12">
    <name type="scientific">Candidatus Paracaedimonas acanthamoebae</name>
    <dbReference type="NCBI Taxonomy" id="244581"/>
    <lineage>
        <taxon>Bacteria</taxon>
        <taxon>Pseudomonadati</taxon>
        <taxon>Pseudomonadota</taxon>
        <taxon>Alphaproteobacteria</taxon>
        <taxon>Holosporales</taxon>
        <taxon>Caedimonadaceae</taxon>
        <taxon>Candidatus Paracaedimonas</taxon>
    </lineage>
</organism>
<keyword evidence="7 9" id="KW-0275">Fatty acid biosynthesis</keyword>
<sequence>MANPLSFDEKIVRKLAEILNETGLSEIEIEQENSRLRIARNLTAVATVETPTIIPTLSRAAPALAPQEAAPVDISRHPGAVKAPMVGTAYAASTPGAEPFIKVGTKVTQGQTLLIIEAMKVMNQIRAPKEGTVSQILFGDGDPIEFDQPLLIIE</sequence>
<dbReference type="PROSITE" id="PS50968">
    <property type="entry name" value="BIOTINYL_LIPOYL"/>
    <property type="match status" value="1"/>
</dbReference>
<evidence type="ECO:0000259" key="10">
    <source>
        <dbReference type="PROSITE" id="PS50968"/>
    </source>
</evidence>
<dbReference type="UniPathway" id="UPA00094"/>
<evidence type="ECO:0000256" key="7">
    <source>
        <dbReference type="ARBA" id="ARBA00023160"/>
    </source>
</evidence>
<evidence type="ECO:0000256" key="2">
    <source>
        <dbReference type="ARBA" id="ARBA00005194"/>
    </source>
</evidence>
<comment type="pathway">
    <text evidence="2 9">Lipid metabolism; fatty acid biosynthesis.</text>
</comment>
<evidence type="ECO:0000256" key="5">
    <source>
        <dbReference type="ARBA" id="ARBA00022832"/>
    </source>
</evidence>
<dbReference type="GO" id="GO:0009317">
    <property type="term" value="C:acetyl-CoA carboxylase complex"/>
    <property type="evidence" value="ECO:0007669"/>
    <property type="project" value="InterPro"/>
</dbReference>